<evidence type="ECO:0000313" key="2">
    <source>
        <dbReference type="Proteomes" id="UP000001034"/>
    </source>
</evidence>
<proteinExistence type="predicted"/>
<dbReference type="Proteomes" id="UP000001034">
    <property type="component" value="Segment"/>
</dbReference>
<dbReference type="RefSeq" id="YP_001950050.1">
    <property type="nucleotide sequence ID" value="NC_010811.2"/>
</dbReference>
<dbReference type="GeneID" id="6369994"/>
<protein>
    <submittedName>
        <fullName evidence="1">Uncharacterized protein</fullName>
    </submittedName>
</protein>
<reference evidence="1 2" key="1">
    <citation type="journal article" date="2010" name="Virology">
        <title>A jumbo phage infecting the phytopathogen Ralstonia solanacearum defines a new lineage of the Myoviridae family.</title>
        <authorList>
            <person name="Yamada T."/>
            <person name="Satoh S."/>
            <person name="Ishikawa H."/>
            <person name="Fujiwara A."/>
            <person name="Kawasaki T."/>
            <person name="Fujie M."/>
            <person name="Ogata H."/>
        </authorList>
    </citation>
    <scope>NUCLEOTIDE SEQUENCE [LARGE SCALE GENOMIC DNA]</scope>
</reference>
<dbReference type="EMBL" id="AB366653">
    <property type="protein sequence ID" value="BAG41620.1"/>
    <property type="molecule type" value="Genomic_DNA"/>
</dbReference>
<name>B2ZY52_9CAUD</name>
<evidence type="ECO:0000313" key="1">
    <source>
        <dbReference type="EMBL" id="BAG41620.1"/>
    </source>
</evidence>
<accession>B2ZY52</accession>
<sequence length="196" mass="20455">MAIVSKGWGFGPFLSIGGLMATPALPLKLSQVWSEINLKTGTGNNLNNPLCIALRNQGNWPNPPSTALPILLSQLASKTALVTLQATTTSDGNSVFGTIWQGAGSQFTAGTTFGSISGASSSVLTLNNSLHVYTGSLSVMVFTSNWSTLVMNKSYAYNGASGNNDTWWTSGVALGLSGSTTLQLRHRSLDINGSNP</sequence>
<dbReference type="KEGG" id="vg:6369994"/>
<keyword evidence="2" id="KW-1185">Reference proteome</keyword>
<organism evidence="1 2">
    <name type="scientific">Ralstonia phage phiRSL1</name>
    <dbReference type="NCBI Taxonomy" id="1980924"/>
    <lineage>
        <taxon>Viruses</taxon>
        <taxon>Duplodnaviria</taxon>
        <taxon>Heunggongvirae</taxon>
        <taxon>Uroviricota</taxon>
        <taxon>Caudoviricetes</taxon>
        <taxon>Mieseafarmvirus</taxon>
        <taxon>Mieseafarmvirus RSL1</taxon>
    </lineage>
</organism>